<dbReference type="InterPro" id="IPR024185">
    <property type="entry name" value="FTHF_cligase-like_sf"/>
</dbReference>
<accession>B2IF19</accession>
<dbReference type="Gene3D" id="3.40.50.10420">
    <property type="entry name" value="NagB/RpiA/CoA transferase-like"/>
    <property type="match status" value="1"/>
</dbReference>
<dbReference type="Pfam" id="PF02589">
    <property type="entry name" value="LUD_dom"/>
    <property type="match status" value="1"/>
</dbReference>
<organism evidence="2 3">
    <name type="scientific">Beijerinckia indica subsp. indica (strain ATCC 9039 / DSM 1715 / NCIMB 8712)</name>
    <dbReference type="NCBI Taxonomy" id="395963"/>
    <lineage>
        <taxon>Bacteria</taxon>
        <taxon>Pseudomonadati</taxon>
        <taxon>Pseudomonadota</taxon>
        <taxon>Alphaproteobacteria</taxon>
        <taxon>Hyphomicrobiales</taxon>
        <taxon>Beijerinckiaceae</taxon>
        <taxon>Beijerinckia</taxon>
    </lineage>
</organism>
<dbReference type="PANTHER" id="PTHR43682:SF1">
    <property type="entry name" value="LACTATE UTILIZATION PROTEIN C"/>
    <property type="match status" value="1"/>
</dbReference>
<name>B2IF19_BEII9</name>
<dbReference type="PANTHER" id="PTHR43682">
    <property type="entry name" value="LACTATE UTILIZATION PROTEIN C"/>
    <property type="match status" value="1"/>
</dbReference>
<dbReference type="eggNOG" id="COG1556">
    <property type="taxonomic scope" value="Bacteria"/>
</dbReference>
<protein>
    <recommendedName>
        <fullName evidence="1">LUD domain-containing protein</fullName>
    </recommendedName>
</protein>
<dbReference type="STRING" id="395963.Bind_0558"/>
<dbReference type="SUPFAM" id="SSF100950">
    <property type="entry name" value="NagB/RpiA/CoA transferase-like"/>
    <property type="match status" value="1"/>
</dbReference>
<dbReference type="KEGG" id="bid:Bind_0558"/>
<dbReference type="InterPro" id="IPR037171">
    <property type="entry name" value="NagB/RpiA_transferase-like"/>
</dbReference>
<evidence type="ECO:0000259" key="1">
    <source>
        <dbReference type="Pfam" id="PF02589"/>
    </source>
</evidence>
<sequence>MSARDAILARIRQTTITKPEKDATILAEAQTLVADPAIGRPALDAGALPVLFEQRLTSPKIGASLDKAATPGDVPEAVDRYLKAQGLAKEIALQPDPFLTSLDWAGYTLHAEVKSDTPVAVGKALWGVAETGTLIFHSGPHSPTLFDFFPLHHLVIIEAARILGYLEDYVQAATGQPIPRNVNFVTGASGTTDIEGQLVKGAHGPRFLHVILVGGA</sequence>
<gene>
    <name evidence="2" type="ordered locus">Bind_0558</name>
</gene>
<dbReference type="Proteomes" id="UP000001695">
    <property type="component" value="Chromosome"/>
</dbReference>
<dbReference type="EMBL" id="CP001016">
    <property type="protein sequence ID" value="ACB94210.1"/>
    <property type="molecule type" value="Genomic_DNA"/>
</dbReference>
<proteinExistence type="predicted"/>
<feature type="domain" description="LUD" evidence="1">
    <location>
        <begin position="119"/>
        <end position="213"/>
    </location>
</feature>
<reference evidence="3" key="1">
    <citation type="submission" date="2008-03" db="EMBL/GenBank/DDBJ databases">
        <title>Complete sequence of chromosome of Beijerinckia indica subsp. indica ATCC 9039.</title>
        <authorList>
            <consortium name="US DOE Joint Genome Institute"/>
            <person name="Copeland A."/>
            <person name="Lucas S."/>
            <person name="Lapidus A."/>
            <person name="Glavina del Rio T."/>
            <person name="Dalin E."/>
            <person name="Tice H."/>
            <person name="Bruce D."/>
            <person name="Goodwin L."/>
            <person name="Pitluck S."/>
            <person name="LaButti K."/>
            <person name="Schmutz J."/>
            <person name="Larimer F."/>
            <person name="Land M."/>
            <person name="Hauser L."/>
            <person name="Kyrpides N."/>
            <person name="Mikhailova N."/>
            <person name="Dunfield P.F."/>
            <person name="Dedysh S.N."/>
            <person name="Liesack W."/>
            <person name="Saw J.H."/>
            <person name="Alam M."/>
            <person name="Chen Y."/>
            <person name="Murrell J.C."/>
            <person name="Richardson P."/>
        </authorList>
    </citation>
    <scope>NUCLEOTIDE SEQUENCE [LARGE SCALE GENOMIC DNA]</scope>
    <source>
        <strain evidence="3">ATCC 9039 / DSM 1715 / NCIMB 8712</strain>
    </source>
</reference>
<dbReference type="OrthoDB" id="9794157at2"/>
<evidence type="ECO:0000313" key="3">
    <source>
        <dbReference type="Proteomes" id="UP000001695"/>
    </source>
</evidence>
<keyword evidence="3" id="KW-1185">Reference proteome</keyword>
<reference evidence="2 3" key="2">
    <citation type="journal article" date="2010" name="J. Bacteriol.">
        <title>Complete genome sequence of Beijerinckia indica subsp. indica.</title>
        <authorList>
            <person name="Tamas I."/>
            <person name="Dedysh S.N."/>
            <person name="Liesack W."/>
            <person name="Stott M.B."/>
            <person name="Alam M."/>
            <person name="Murrell J.C."/>
            <person name="Dunfield P.F."/>
        </authorList>
    </citation>
    <scope>NUCLEOTIDE SEQUENCE [LARGE SCALE GENOMIC DNA]</scope>
    <source>
        <strain evidence="3">ATCC 9039 / DSM 1715 / NCIMB 8712</strain>
    </source>
</reference>
<dbReference type="HOGENOM" id="CLU_090664_3_0_5"/>
<evidence type="ECO:0000313" key="2">
    <source>
        <dbReference type="EMBL" id="ACB94210.1"/>
    </source>
</evidence>
<dbReference type="AlphaFoldDB" id="B2IF19"/>
<dbReference type="RefSeq" id="WP_012383568.1">
    <property type="nucleotide sequence ID" value="NC_010581.1"/>
</dbReference>
<dbReference type="InterPro" id="IPR003741">
    <property type="entry name" value="LUD_dom"/>
</dbReference>